<dbReference type="AlphaFoldDB" id="A0A656DAM2"/>
<evidence type="ECO:0000256" key="1">
    <source>
        <dbReference type="SAM" id="Phobius"/>
    </source>
</evidence>
<reference evidence="4 5" key="1">
    <citation type="submission" date="2015-11" db="EMBL/GenBank/DDBJ databases">
        <authorList>
            <person name="Varghese N."/>
        </authorList>
    </citation>
    <scope>NUCLEOTIDE SEQUENCE [LARGE SCALE GENOMIC DNA]</scope>
    <source>
        <strain evidence="3 4">JGI-24</strain>
        <strain evidence="2 5">JGI-25</strain>
    </source>
</reference>
<sequence length="317" mass="34915">MKSKYEKIDLSKVKTISIKNRKSKVNTNEFAKIFDPKTQSFSEFVDSLPEILVAKDLKFLVDKIVNAYRKDKLVIFLIGAHVIKVGLAPLLIELGRMGVLKALAMNSAAAIHDVETALFGQTSEDVAENIMDGSFGMAKETGDFINLTLEHYCKNSDLGYGEALGKQLNDSNAPNKDYSILASLYNLNIPVTVHAAIGTDIIHQQPTMDGAITGEMSFRDFKILCNVLTKLDSESVIINIGSAVIMPEVFLKALTVVRNLGYNAFGFTTANFDMLRHYRPTVNVVQRPTQGGGQGFMITGHHEIMIPLLVAMIKSKI</sequence>
<keyword evidence="1" id="KW-0472">Membrane</keyword>
<evidence type="ECO:0000313" key="4">
    <source>
        <dbReference type="Proteomes" id="UP000243065"/>
    </source>
</evidence>
<keyword evidence="4" id="KW-1185">Reference proteome</keyword>
<feature type="transmembrane region" description="Helical" evidence="1">
    <location>
        <begin position="73"/>
        <end position="92"/>
    </location>
</feature>
<evidence type="ECO:0000313" key="3">
    <source>
        <dbReference type="EMBL" id="CUT03517.1"/>
    </source>
</evidence>
<name>A0A656DAM2_KRYT1</name>
<protein>
    <recommendedName>
        <fullName evidence="6">Deoxyhypusine synthase</fullName>
    </recommendedName>
</protein>
<evidence type="ECO:0000313" key="5">
    <source>
        <dbReference type="Proteomes" id="UP000243105"/>
    </source>
</evidence>
<dbReference type="RefSeq" id="WP_072150658.1">
    <property type="nucleotide sequence ID" value="NZ_CZVU01000068.1"/>
</dbReference>
<dbReference type="Proteomes" id="UP000243065">
    <property type="component" value="Unassembled WGS sequence"/>
</dbReference>
<proteinExistence type="predicted"/>
<dbReference type="OrthoDB" id="9780825at2"/>
<dbReference type="Proteomes" id="UP000243105">
    <property type="component" value="Unassembled WGS sequence"/>
</dbReference>
<keyword evidence="1" id="KW-1133">Transmembrane helix</keyword>
<gene>
    <name evidence="3" type="ORF">JGI24_01316</name>
    <name evidence="2" type="ORF">JGI25_00308</name>
</gene>
<organism evidence="3 4">
    <name type="scientific">Kryptobacter tengchongensis</name>
    <dbReference type="NCBI Taxonomy" id="1643429"/>
    <lineage>
        <taxon>Bacteria</taxon>
        <taxon>Pseudomonadati</taxon>
        <taxon>Candidatus Kryptoniota</taxon>
        <taxon>Candidatus Kryptobacter</taxon>
    </lineage>
</organism>
<accession>A0A656DAM2</accession>
<dbReference type="Gene3D" id="3.40.50.10690">
    <property type="entry name" value="putative lor/sdh protein like domains"/>
    <property type="match status" value="1"/>
</dbReference>
<keyword evidence="1" id="KW-0812">Transmembrane</keyword>
<evidence type="ECO:0000313" key="2">
    <source>
        <dbReference type="EMBL" id="CUS97721.1"/>
    </source>
</evidence>
<dbReference type="EMBL" id="CZVU01000068">
    <property type="protein sequence ID" value="CUT03517.1"/>
    <property type="molecule type" value="Genomic_DNA"/>
</dbReference>
<evidence type="ECO:0008006" key="6">
    <source>
        <dbReference type="Google" id="ProtNLM"/>
    </source>
</evidence>
<dbReference type="EMBL" id="CZVV01000011">
    <property type="protein sequence ID" value="CUS97721.1"/>
    <property type="molecule type" value="Genomic_DNA"/>
</dbReference>